<evidence type="ECO:0000256" key="5">
    <source>
        <dbReference type="ARBA" id="ARBA00022679"/>
    </source>
</evidence>
<dbReference type="InterPro" id="IPR000270">
    <property type="entry name" value="PB1_dom"/>
</dbReference>
<evidence type="ECO:0000256" key="10">
    <source>
        <dbReference type="PROSITE-ProRule" id="PRU10141"/>
    </source>
</evidence>
<keyword evidence="7" id="KW-0418">Kinase</keyword>
<feature type="binding site" evidence="10">
    <location>
        <position position="698"/>
    </location>
    <ligand>
        <name>ATP</name>
        <dbReference type="ChEBI" id="CHEBI:30616"/>
    </ligand>
</feature>
<feature type="domain" description="Protein kinase" evidence="12">
    <location>
        <begin position="667"/>
        <end position="937"/>
    </location>
</feature>
<sequence>MSSEPSGVISENINVGARGDINNRDERVSSISLETGEVFSAEFTPRKVPTMKDSQNNRGGFTIPQNDVVYEDLNGLLGIQRRGFESIARNHRAYMDGNRATWGPAENSPHSCHPYNDGQEGPYKPFSKKLKFLCSFGGRISRGPNNGRLRYVGGETRIISIRKNLTYDELVKKTRAIYDHPHTIKYQLTGEDLDALISVTSDEDLHNMIEEFQDSGKISQFLRLFLVHSSEEETLCSFEPLTLQPSQFRSTLDYSPSYQRDSFASFHPFNVIVPKNPTAHQFNTYQSPPLSPLAGHQLKDFKRCPDLAFTNIQCDEGNDSYSPYPVDQCYCCSNPLSCYRKKDCNLVELHKACESIPQNLVLQHCIASKLLLRPGLHTKSGCGMHHAISDPQLHCEQRYNVPSNFNIEKCPSLEMISSSKKLSMQGKELRDDKQFEQQNLKEPEFVKQLKQKNLYSAQEKSYFGTKETCTQKAYGGSNSSKPFVSPSNNNAATICIEHCNDPNACWGTTSKPEVSENRNFSIGLMKHSTNNCRDECFGLSDRSGFNIEVNDPLVPDISLQNSAAAFAQDFTVNQGMSNGKHTQQRSEGLSNQKHDTLFEFQLSDNSNRFRVPDGPSSANSFPHEQDEPDYKDKKADGDAEGLSINDAANIETEAGICGFQIIRNSDLEELRELGSGTFGTVHHGKWRGTDVAIKMIKKSCFAGRLSEQERLTNDFWREAKILSDLRHPNVVAFYGVVPDGPEGTMATVTEYMANGSLRHVLRRKDRTLDRRKKLMIALDAAFGMEYLHLKNIVHFDLKCENLLVNLGDPQRPICKVGDFGLSRIKQNTLVSGGVRGTLPWMAPELLNGSSSRVSEKVDVFSFGITMWEILTGEEPFASMHCGTIIGGIVNNTLRPPIPQRCDSAWRKLMEDCWEFDPAARPSFTEITNRLRAMSAAFQPKTRVRR</sequence>
<dbReference type="PROSITE" id="PS00107">
    <property type="entry name" value="PROTEIN_KINASE_ATP"/>
    <property type="match status" value="1"/>
</dbReference>
<dbReference type="SMART" id="SM00220">
    <property type="entry name" value="S_TKc"/>
    <property type="match status" value="1"/>
</dbReference>
<dbReference type="PANTHER" id="PTHR23257">
    <property type="entry name" value="SERINE-THREONINE PROTEIN KINASE"/>
    <property type="match status" value="1"/>
</dbReference>
<keyword evidence="2" id="KW-0963">Cytoplasm</keyword>
<dbReference type="CDD" id="cd06410">
    <property type="entry name" value="PB1_UP2"/>
    <property type="match status" value="1"/>
</dbReference>
<evidence type="ECO:0000256" key="8">
    <source>
        <dbReference type="ARBA" id="ARBA00022840"/>
    </source>
</evidence>
<dbReference type="GO" id="GO:0004674">
    <property type="term" value="F:protein serine/threonine kinase activity"/>
    <property type="evidence" value="ECO:0007669"/>
    <property type="project" value="UniProtKB-KW"/>
</dbReference>
<evidence type="ECO:0000259" key="12">
    <source>
        <dbReference type="PROSITE" id="PS50011"/>
    </source>
</evidence>
<protein>
    <recommendedName>
        <fullName evidence="12">Protein kinase domain-containing protein</fullName>
    </recommendedName>
</protein>
<feature type="compositionally biased region" description="Basic and acidic residues" evidence="11">
    <location>
        <begin position="623"/>
        <end position="637"/>
    </location>
</feature>
<keyword evidence="5" id="KW-0808">Transferase</keyword>
<dbReference type="InterPro" id="IPR050167">
    <property type="entry name" value="Ser_Thr_protein_kinase"/>
</dbReference>
<dbReference type="InterPro" id="IPR017441">
    <property type="entry name" value="Protein_kinase_ATP_BS"/>
</dbReference>
<evidence type="ECO:0000256" key="1">
    <source>
        <dbReference type="ARBA" id="ARBA00004496"/>
    </source>
</evidence>
<dbReference type="PANTHER" id="PTHR23257:SF792">
    <property type="entry name" value="PROTEIN KINASE DOMAIN-CONTAINING PROTEIN"/>
    <property type="match status" value="1"/>
</dbReference>
<comment type="caution">
    <text evidence="13">The sequence shown here is derived from an EMBL/GenBank/DDBJ whole genome shotgun (WGS) entry which is preliminary data.</text>
</comment>
<keyword evidence="14" id="KW-1185">Reference proteome</keyword>
<dbReference type="CDD" id="cd13999">
    <property type="entry name" value="STKc_MAP3K-like"/>
    <property type="match status" value="1"/>
</dbReference>
<keyword evidence="4" id="KW-0597">Phosphoprotein</keyword>
<dbReference type="GO" id="GO:0009734">
    <property type="term" value="P:auxin-activated signaling pathway"/>
    <property type="evidence" value="ECO:0007669"/>
    <property type="project" value="UniProtKB-KW"/>
</dbReference>
<dbReference type="GO" id="GO:0005524">
    <property type="term" value="F:ATP binding"/>
    <property type="evidence" value="ECO:0007669"/>
    <property type="project" value="UniProtKB-UniRule"/>
</dbReference>
<dbReference type="Proteomes" id="UP001152523">
    <property type="component" value="Unassembled WGS sequence"/>
</dbReference>
<comment type="subcellular location">
    <subcellularLocation>
        <location evidence="1">Cytoplasm</location>
    </subcellularLocation>
</comment>
<proteinExistence type="predicted"/>
<evidence type="ECO:0000256" key="9">
    <source>
        <dbReference type="ARBA" id="ARBA00023294"/>
    </source>
</evidence>
<reference evidence="13" key="1">
    <citation type="submission" date="2022-07" db="EMBL/GenBank/DDBJ databases">
        <authorList>
            <person name="Macas J."/>
            <person name="Novak P."/>
            <person name="Neumann P."/>
        </authorList>
    </citation>
    <scope>NUCLEOTIDE SEQUENCE</scope>
</reference>
<dbReference type="AlphaFoldDB" id="A0AAV0D301"/>
<name>A0AAV0D301_9ASTE</name>
<feature type="region of interest" description="Disordered" evidence="11">
    <location>
        <begin position="604"/>
        <end position="638"/>
    </location>
</feature>
<dbReference type="Gene3D" id="3.30.200.20">
    <property type="entry name" value="Phosphorylase Kinase, domain 1"/>
    <property type="match status" value="1"/>
</dbReference>
<dbReference type="SMART" id="SM00666">
    <property type="entry name" value="PB1"/>
    <property type="match status" value="1"/>
</dbReference>
<evidence type="ECO:0000256" key="2">
    <source>
        <dbReference type="ARBA" id="ARBA00022490"/>
    </source>
</evidence>
<dbReference type="Pfam" id="PF00564">
    <property type="entry name" value="PB1"/>
    <property type="match status" value="1"/>
</dbReference>
<evidence type="ECO:0000313" key="13">
    <source>
        <dbReference type="EMBL" id="CAH9091606.1"/>
    </source>
</evidence>
<accession>A0AAV0D301</accession>
<keyword evidence="6 10" id="KW-0547">Nucleotide-binding</keyword>
<organism evidence="13 14">
    <name type="scientific">Cuscuta epithymum</name>
    <dbReference type="NCBI Taxonomy" id="186058"/>
    <lineage>
        <taxon>Eukaryota</taxon>
        <taxon>Viridiplantae</taxon>
        <taxon>Streptophyta</taxon>
        <taxon>Embryophyta</taxon>
        <taxon>Tracheophyta</taxon>
        <taxon>Spermatophyta</taxon>
        <taxon>Magnoliopsida</taxon>
        <taxon>eudicotyledons</taxon>
        <taxon>Gunneridae</taxon>
        <taxon>Pentapetalae</taxon>
        <taxon>asterids</taxon>
        <taxon>lamiids</taxon>
        <taxon>Solanales</taxon>
        <taxon>Convolvulaceae</taxon>
        <taxon>Cuscuteae</taxon>
        <taxon>Cuscuta</taxon>
        <taxon>Cuscuta subgen. Cuscuta</taxon>
    </lineage>
</organism>
<evidence type="ECO:0000256" key="3">
    <source>
        <dbReference type="ARBA" id="ARBA00022527"/>
    </source>
</evidence>
<dbReference type="GO" id="GO:0010928">
    <property type="term" value="P:regulation of auxin mediated signaling pathway"/>
    <property type="evidence" value="ECO:0007669"/>
    <property type="project" value="UniProtKB-ARBA"/>
</dbReference>
<dbReference type="Gene3D" id="1.10.510.10">
    <property type="entry name" value="Transferase(Phosphotransferase) domain 1"/>
    <property type="match status" value="1"/>
</dbReference>
<dbReference type="InterPro" id="IPR008271">
    <property type="entry name" value="Ser/Thr_kinase_AS"/>
</dbReference>
<dbReference type="InterPro" id="IPR001245">
    <property type="entry name" value="Ser-Thr/Tyr_kinase_cat_dom"/>
</dbReference>
<keyword evidence="9" id="KW-0927">Auxin signaling pathway</keyword>
<dbReference type="SUPFAM" id="SSF56112">
    <property type="entry name" value="Protein kinase-like (PK-like)"/>
    <property type="match status" value="1"/>
</dbReference>
<dbReference type="FunFam" id="3.10.20.90:FF:000058">
    <property type="entry name" value="Octicosapeptide/phox/Bem1p domain kinase superfamily protein"/>
    <property type="match status" value="1"/>
</dbReference>
<dbReference type="Pfam" id="PF07714">
    <property type="entry name" value="PK_Tyr_Ser-Thr"/>
    <property type="match status" value="1"/>
</dbReference>
<dbReference type="Gene3D" id="3.10.20.90">
    <property type="entry name" value="Phosphatidylinositol 3-kinase Catalytic Subunit, Chain A, domain 1"/>
    <property type="match status" value="1"/>
</dbReference>
<dbReference type="EMBL" id="CAMAPF010000069">
    <property type="protein sequence ID" value="CAH9091606.1"/>
    <property type="molecule type" value="Genomic_DNA"/>
</dbReference>
<dbReference type="InterPro" id="IPR000719">
    <property type="entry name" value="Prot_kinase_dom"/>
</dbReference>
<evidence type="ECO:0000313" key="14">
    <source>
        <dbReference type="Proteomes" id="UP001152523"/>
    </source>
</evidence>
<dbReference type="InterPro" id="IPR011009">
    <property type="entry name" value="Kinase-like_dom_sf"/>
</dbReference>
<dbReference type="FunFam" id="1.10.510.10:FF:000142">
    <property type="entry name" value="Octicosapeptide/phox/Bem1p domain kinase superfamily protein"/>
    <property type="match status" value="1"/>
</dbReference>
<dbReference type="PROSITE" id="PS00108">
    <property type="entry name" value="PROTEIN_KINASE_ST"/>
    <property type="match status" value="1"/>
</dbReference>
<dbReference type="FunFam" id="3.30.200.20:FF:000081">
    <property type="entry name" value="Octicosapeptide/phox/Bem1p domain kinase superfamily protein"/>
    <property type="match status" value="1"/>
</dbReference>
<dbReference type="PROSITE" id="PS50011">
    <property type="entry name" value="PROTEIN_KINASE_DOM"/>
    <property type="match status" value="1"/>
</dbReference>
<gene>
    <name evidence="13" type="ORF">CEPIT_LOCUS11776</name>
</gene>
<keyword evidence="3" id="KW-0723">Serine/threonine-protein kinase</keyword>
<evidence type="ECO:0000256" key="11">
    <source>
        <dbReference type="SAM" id="MobiDB-lite"/>
    </source>
</evidence>
<evidence type="ECO:0000256" key="4">
    <source>
        <dbReference type="ARBA" id="ARBA00022553"/>
    </source>
</evidence>
<dbReference type="SUPFAM" id="SSF54277">
    <property type="entry name" value="CAD &amp; PB1 domains"/>
    <property type="match status" value="1"/>
</dbReference>
<dbReference type="GO" id="GO:0005737">
    <property type="term" value="C:cytoplasm"/>
    <property type="evidence" value="ECO:0007669"/>
    <property type="project" value="UniProtKB-SubCell"/>
</dbReference>
<keyword evidence="8 10" id="KW-0067">ATP-binding</keyword>
<evidence type="ECO:0000256" key="6">
    <source>
        <dbReference type="ARBA" id="ARBA00022741"/>
    </source>
</evidence>
<evidence type="ECO:0000256" key="7">
    <source>
        <dbReference type="ARBA" id="ARBA00022777"/>
    </source>
</evidence>
<dbReference type="PRINTS" id="PR00109">
    <property type="entry name" value="TYRKINASE"/>
</dbReference>